<evidence type="ECO:0000256" key="5">
    <source>
        <dbReference type="ARBA" id="ARBA00023024"/>
    </source>
</evidence>
<dbReference type="SUPFAM" id="SSF54556">
    <property type="entry name" value="Chitinase insertion domain"/>
    <property type="match status" value="1"/>
</dbReference>
<name>A0A0G2GEA9_9PEZI</name>
<dbReference type="PANTHER" id="PTHR11177:SF333">
    <property type="entry name" value="CHITINASE"/>
    <property type="match status" value="1"/>
</dbReference>
<dbReference type="Pfam" id="PF12796">
    <property type="entry name" value="Ank_2"/>
    <property type="match status" value="1"/>
</dbReference>
<keyword evidence="9" id="KW-0040">ANK repeat</keyword>
<evidence type="ECO:0000256" key="8">
    <source>
        <dbReference type="ARBA" id="ARBA00023326"/>
    </source>
</evidence>
<keyword evidence="5" id="KW-0146">Chitin degradation</keyword>
<organism evidence="12 13">
    <name type="scientific">Diplodia seriata</name>
    <dbReference type="NCBI Taxonomy" id="420778"/>
    <lineage>
        <taxon>Eukaryota</taxon>
        <taxon>Fungi</taxon>
        <taxon>Dikarya</taxon>
        <taxon>Ascomycota</taxon>
        <taxon>Pezizomycotina</taxon>
        <taxon>Dothideomycetes</taxon>
        <taxon>Dothideomycetes incertae sedis</taxon>
        <taxon>Botryosphaeriales</taxon>
        <taxon>Botryosphaeriaceae</taxon>
        <taxon>Diplodia</taxon>
    </lineage>
</organism>
<dbReference type="InterPro" id="IPR001579">
    <property type="entry name" value="Glyco_hydro_18_chit_AS"/>
</dbReference>
<comment type="catalytic activity">
    <reaction evidence="1">
        <text>Random endo-hydrolysis of N-acetyl-beta-D-glucosaminide (1-&gt;4)-beta-linkages in chitin and chitodextrins.</text>
        <dbReference type="EC" id="3.2.1.14"/>
    </reaction>
</comment>
<dbReference type="SMART" id="SM00248">
    <property type="entry name" value="ANK"/>
    <property type="match status" value="2"/>
</dbReference>
<feature type="domain" description="GH18" evidence="11">
    <location>
        <begin position="36"/>
        <end position="396"/>
    </location>
</feature>
<reference evidence="12 13" key="2">
    <citation type="submission" date="2015-05" db="EMBL/GenBank/DDBJ databases">
        <title>Distinctive expansion of gene families associated with plant cell wall degradation and secondary metabolism in the genomes of grapevine trunk pathogens.</title>
        <authorList>
            <person name="Lawrence D.P."/>
            <person name="Travadon R."/>
            <person name="Rolshausen P.E."/>
            <person name="Baumgartner K."/>
        </authorList>
    </citation>
    <scope>NUCLEOTIDE SEQUENCE [LARGE SCALE GENOMIC DNA]</scope>
    <source>
        <strain evidence="12">DS831</strain>
    </source>
</reference>
<dbReference type="Pfam" id="PF00704">
    <property type="entry name" value="Glyco_hydro_18"/>
    <property type="match status" value="1"/>
</dbReference>
<accession>A0A0G2GEA9</accession>
<dbReference type="GO" id="GO:0006032">
    <property type="term" value="P:chitin catabolic process"/>
    <property type="evidence" value="ECO:0007669"/>
    <property type="project" value="UniProtKB-KW"/>
</dbReference>
<feature type="repeat" description="ANK" evidence="9">
    <location>
        <begin position="1030"/>
        <end position="1062"/>
    </location>
</feature>
<dbReference type="GO" id="GO:0008843">
    <property type="term" value="F:endochitinase activity"/>
    <property type="evidence" value="ECO:0007669"/>
    <property type="project" value="UniProtKB-EC"/>
</dbReference>
<dbReference type="GO" id="GO:0008061">
    <property type="term" value="F:chitin binding"/>
    <property type="evidence" value="ECO:0007669"/>
    <property type="project" value="InterPro"/>
</dbReference>
<evidence type="ECO:0000256" key="2">
    <source>
        <dbReference type="ARBA" id="ARBA00008682"/>
    </source>
</evidence>
<keyword evidence="6" id="KW-0119">Carbohydrate metabolism</keyword>
<evidence type="ECO:0000256" key="9">
    <source>
        <dbReference type="PROSITE-ProRule" id="PRU00023"/>
    </source>
</evidence>
<reference evidence="12 13" key="1">
    <citation type="submission" date="2015-03" db="EMBL/GenBank/DDBJ databases">
        <authorList>
            <person name="Morales-Cruz A."/>
            <person name="Amrine K.C."/>
            <person name="Cantu D."/>
        </authorList>
    </citation>
    <scope>NUCLEOTIDE SEQUENCE [LARGE SCALE GENOMIC DNA]</scope>
    <source>
        <strain evidence="12">DS831</strain>
    </source>
</reference>
<dbReference type="Gene3D" id="3.20.20.80">
    <property type="entry name" value="Glycosidases"/>
    <property type="match status" value="1"/>
</dbReference>
<dbReference type="EMBL" id="LAQI01000196">
    <property type="protein sequence ID" value="KKY15355.1"/>
    <property type="molecule type" value="Genomic_DNA"/>
</dbReference>
<evidence type="ECO:0000256" key="4">
    <source>
        <dbReference type="ARBA" id="ARBA00022801"/>
    </source>
</evidence>
<proteinExistence type="inferred from homology"/>
<dbReference type="Gene3D" id="1.25.40.20">
    <property type="entry name" value="Ankyrin repeat-containing domain"/>
    <property type="match status" value="1"/>
</dbReference>
<evidence type="ECO:0000256" key="3">
    <source>
        <dbReference type="ARBA" id="ARBA00012729"/>
    </source>
</evidence>
<keyword evidence="4 10" id="KW-0378">Hydrolase</keyword>
<evidence type="ECO:0000256" key="7">
    <source>
        <dbReference type="ARBA" id="ARBA00023295"/>
    </source>
</evidence>
<gene>
    <name evidence="12" type="ORF">UCDDS831_g07678</name>
</gene>
<dbReference type="AlphaFoldDB" id="A0A0G2GEA9"/>
<dbReference type="PANTHER" id="PTHR11177">
    <property type="entry name" value="CHITINASE"/>
    <property type="match status" value="1"/>
</dbReference>
<evidence type="ECO:0000313" key="12">
    <source>
        <dbReference type="EMBL" id="KKY15355.1"/>
    </source>
</evidence>
<dbReference type="PROSITE" id="PS50297">
    <property type="entry name" value="ANK_REP_REGION"/>
    <property type="match status" value="1"/>
</dbReference>
<keyword evidence="8" id="KW-0624">Polysaccharide degradation</keyword>
<dbReference type="SUPFAM" id="SSF51445">
    <property type="entry name" value="(Trans)glycosidases"/>
    <property type="match status" value="1"/>
</dbReference>
<evidence type="ECO:0000256" key="1">
    <source>
        <dbReference type="ARBA" id="ARBA00000822"/>
    </source>
</evidence>
<dbReference type="PROSITE" id="PS51910">
    <property type="entry name" value="GH18_2"/>
    <property type="match status" value="1"/>
</dbReference>
<comment type="caution">
    <text evidence="12">The sequence shown here is derived from an EMBL/GenBank/DDBJ whole genome shotgun (WGS) entry which is preliminary data.</text>
</comment>
<protein>
    <recommendedName>
        <fullName evidence="3">chitinase</fullName>
        <ecNumber evidence="3">3.2.1.14</ecNumber>
    </recommendedName>
</protein>
<evidence type="ECO:0000259" key="11">
    <source>
        <dbReference type="PROSITE" id="PS51910"/>
    </source>
</evidence>
<comment type="similarity">
    <text evidence="2">Belongs to the glycosyl hydrolase 18 family. Chitinase class V subfamily.</text>
</comment>
<keyword evidence="7 10" id="KW-0326">Glycosidase</keyword>
<dbReference type="InterPro" id="IPR001223">
    <property type="entry name" value="Glyco_hydro18_cat"/>
</dbReference>
<dbReference type="SUPFAM" id="SSF48403">
    <property type="entry name" value="Ankyrin repeat"/>
    <property type="match status" value="1"/>
</dbReference>
<dbReference type="PROSITE" id="PS50088">
    <property type="entry name" value="ANK_REPEAT"/>
    <property type="match status" value="1"/>
</dbReference>
<dbReference type="InterPro" id="IPR029070">
    <property type="entry name" value="Chitinase_insertion_sf"/>
</dbReference>
<dbReference type="InterPro" id="IPR050314">
    <property type="entry name" value="Glycosyl_Hydrlase_18"/>
</dbReference>
<sequence length="1241" mass="137602">MEQCHQVHGFCGTTEDFCGDETVDRPSCSISGQKIDKVIGYYEAWSMTERTCNGMLPEEIPYGVYTHINFAFATIDPNTFEIIPGDDQTKSLMERMQSIKLLQPDVEIWIAVGGWTFNDANQPTATTFSDLASSEANQKAFIDSLLQMMNSYGFDGIDIDWEYPVDNDRNGRAEDFKNFVSFMKKLKSNMTGSGKTKGVSLTLPSSYWYMQHFDIVALEAHVDWFNVMLYDLHGSWDIDNEWTGPFVNSHTNLTEIQTALDLLWRNDIKPEKVVFGMGFYGRSFTLTDPACSSPGCVVASGGNPGKCSGTTGVLLNPEIQDVIKEEGLTPTVDRTAAVKYIHWGSQWVSYDDEVTWRLKANLAKSQCISGVMVWAASQDDSSSTNAKALTKAVGREIMDMPDFTAQPVTSPVPKVVDLCRWSNCNEDCPAGFKEVPRDGTKLMMTDETACLGMNPHKFCCPSDTDQPTCTWRGFKNSGACQPGCNDGEVEVGTLSKGCSSKHQSACCTDNAATSAYGSCKWFGSAGVCAKAGEHAGCGDDYPHFVFAASAGYGGDQICSQGSKSFCCSEPPPSKFTKCDWYTKASRQLESDYVCESSCPEGYVRLGMQKGSCSFGWEAYCCKVEKSEPLEPRDTDSFGNMQVEEFKTLLSKYMENPTCPANILRVDMHDFYHDTPSWKRSVVTEPLSSLYKRATDCTKDTWVRLIAWLVTLSSHQIAELQPFKDVYNDLFADSYDEALGWDSAIAVLDAHGYDSRAFWEDVFISPMGAGPAIRRTQAAEEALCELPASAAAKVRTSAPVRVGNTTLAGRHINQWAEDELRPDFMTILEGIRDNHLSLHYARWQFFRAAADNINPGPFLEVAYWIGPTPGVQPTEDEESSLRLDAYRDSTHTDTDRWVVFHFHFNWDQRLLRNIDGRTYIGTSTIRMFHGQWAEYENQGYRVHNRARHGMNSRSAFDCPDSTSHWYIGRPAVDTTFLDRADRDFYDLVQAWGERLFNDGFQLHLAARAGDTGQLEALIASGQHDFEAQHFSHGTPLHAAVYFNQVNAARLLIANGADIEARAPDAYGDPRDTPLTLAARIGHTAVTTLLWNAGAQRYVQTDQGLITPLELAAFGGFSGLVHDLLVWDDGWRADTREAALLDAASRWQVEAVKVLLDSTKFDQDVLSMALVEAAGPKRESSDEIRGAPYADTDSVAQRRMLEVLIAAGANMEYPHPGKAACAVHAAASDPVTIEGMRTLIEKG</sequence>
<dbReference type="SMART" id="SM00636">
    <property type="entry name" value="Glyco_18"/>
    <property type="match status" value="1"/>
</dbReference>
<dbReference type="EC" id="3.2.1.14" evidence="3"/>
<dbReference type="PROSITE" id="PS01095">
    <property type="entry name" value="GH18_1"/>
    <property type="match status" value="1"/>
</dbReference>
<evidence type="ECO:0000313" key="13">
    <source>
        <dbReference type="Proteomes" id="UP000034182"/>
    </source>
</evidence>
<dbReference type="Proteomes" id="UP000034182">
    <property type="component" value="Unassembled WGS sequence"/>
</dbReference>
<dbReference type="Gene3D" id="3.10.50.10">
    <property type="match status" value="1"/>
</dbReference>
<evidence type="ECO:0000256" key="10">
    <source>
        <dbReference type="RuleBase" id="RU000489"/>
    </source>
</evidence>
<dbReference type="InterPro" id="IPR002110">
    <property type="entry name" value="Ankyrin_rpt"/>
</dbReference>
<evidence type="ECO:0000256" key="6">
    <source>
        <dbReference type="ARBA" id="ARBA00023277"/>
    </source>
</evidence>
<dbReference type="InterPro" id="IPR036770">
    <property type="entry name" value="Ankyrin_rpt-contain_sf"/>
</dbReference>
<dbReference type="InterPro" id="IPR011583">
    <property type="entry name" value="Chitinase_II/V-like_cat"/>
</dbReference>
<dbReference type="GO" id="GO:0000272">
    <property type="term" value="P:polysaccharide catabolic process"/>
    <property type="evidence" value="ECO:0007669"/>
    <property type="project" value="UniProtKB-KW"/>
</dbReference>
<dbReference type="InterPro" id="IPR017853">
    <property type="entry name" value="GH"/>
</dbReference>